<dbReference type="InterPro" id="IPR002562">
    <property type="entry name" value="3'-5'_exonuclease_dom"/>
</dbReference>
<protein>
    <submittedName>
        <fullName evidence="4">Werner Syndrome-like exonuclease</fullName>
    </submittedName>
</protein>
<feature type="domain" description="3'-5' exonuclease" evidence="3">
    <location>
        <begin position="97"/>
        <end position="254"/>
    </location>
</feature>
<evidence type="ECO:0000256" key="1">
    <source>
        <dbReference type="ARBA" id="ARBA00022722"/>
    </source>
</evidence>
<proteinExistence type="predicted"/>
<reference evidence="4" key="1">
    <citation type="submission" date="2020-09" db="EMBL/GenBank/DDBJ databases">
        <title>Genome-Enabled Discovery of Anthraquinone Biosynthesis in Senna tora.</title>
        <authorList>
            <person name="Kang S.-H."/>
            <person name="Pandey R.P."/>
            <person name="Lee C.-M."/>
            <person name="Sim J.-S."/>
            <person name="Jeong J.-T."/>
            <person name="Choi B.-S."/>
            <person name="Jung M."/>
            <person name="Ginzburg D."/>
            <person name="Zhao K."/>
            <person name="Won S.Y."/>
            <person name="Oh T.-J."/>
            <person name="Yu Y."/>
            <person name="Kim N.-H."/>
            <person name="Lee O.R."/>
            <person name="Lee T.-H."/>
            <person name="Bashyal P."/>
            <person name="Kim T.-S."/>
            <person name="Lee W.-H."/>
            <person name="Kawkins C."/>
            <person name="Kim C.-K."/>
            <person name="Kim J.S."/>
            <person name="Ahn B.O."/>
            <person name="Rhee S.Y."/>
            <person name="Sohng J.K."/>
        </authorList>
    </citation>
    <scope>NUCLEOTIDE SEQUENCE</scope>
    <source>
        <tissue evidence="4">Leaf</tissue>
    </source>
</reference>
<dbReference type="AlphaFoldDB" id="A0A834TWT6"/>
<evidence type="ECO:0000259" key="3">
    <source>
        <dbReference type="Pfam" id="PF01612"/>
    </source>
</evidence>
<dbReference type="GO" id="GO:0008408">
    <property type="term" value="F:3'-5' exonuclease activity"/>
    <property type="evidence" value="ECO:0007669"/>
    <property type="project" value="InterPro"/>
</dbReference>
<sequence>MLDSKTPAKGKSNNGCGFVEGPSIYMVRDDLVVKPFSFSSAASFLNESNVVEGVDHALPYDSHNLYDVSFYSHNIRTLLTSSPSFVNSWLTETLNLHSPSHPLLVGLDVEWRPNFHCNQQNPVATLQLCVGPRCLVFQIIHSPNIPQSLLDFLGNRSHTFVGDGIEEDVEKLLEDYGVGVANFVDLRNLAADKLGEKDLKNAGIKNLAMRVLGKEIVKPKSVCVSRWDNLWLTSEQVQYACIDAFISFEVGRILYNAQV</sequence>
<dbReference type="InterPro" id="IPR036397">
    <property type="entry name" value="RNaseH_sf"/>
</dbReference>
<dbReference type="CDD" id="cd06141">
    <property type="entry name" value="WRN_exo"/>
    <property type="match status" value="1"/>
</dbReference>
<organism evidence="4 5">
    <name type="scientific">Senna tora</name>
    <dbReference type="NCBI Taxonomy" id="362788"/>
    <lineage>
        <taxon>Eukaryota</taxon>
        <taxon>Viridiplantae</taxon>
        <taxon>Streptophyta</taxon>
        <taxon>Embryophyta</taxon>
        <taxon>Tracheophyta</taxon>
        <taxon>Spermatophyta</taxon>
        <taxon>Magnoliopsida</taxon>
        <taxon>eudicotyledons</taxon>
        <taxon>Gunneridae</taxon>
        <taxon>Pentapetalae</taxon>
        <taxon>rosids</taxon>
        <taxon>fabids</taxon>
        <taxon>Fabales</taxon>
        <taxon>Fabaceae</taxon>
        <taxon>Caesalpinioideae</taxon>
        <taxon>Cassia clade</taxon>
        <taxon>Senna</taxon>
    </lineage>
</organism>
<dbReference type="Pfam" id="PF01612">
    <property type="entry name" value="DNA_pol_A_exo1"/>
    <property type="match status" value="1"/>
</dbReference>
<dbReference type="PANTHER" id="PTHR13620:SF105">
    <property type="entry name" value="OS01G0737700 PROTEIN"/>
    <property type="match status" value="1"/>
</dbReference>
<dbReference type="EMBL" id="JAAIUW010000006">
    <property type="protein sequence ID" value="KAF7825584.1"/>
    <property type="molecule type" value="Genomic_DNA"/>
</dbReference>
<keyword evidence="5" id="KW-1185">Reference proteome</keyword>
<evidence type="ECO:0000313" key="4">
    <source>
        <dbReference type="EMBL" id="KAF7825584.1"/>
    </source>
</evidence>
<keyword evidence="2" id="KW-0378">Hydrolase</keyword>
<dbReference type="GO" id="GO:0005737">
    <property type="term" value="C:cytoplasm"/>
    <property type="evidence" value="ECO:0007669"/>
    <property type="project" value="TreeGrafter"/>
</dbReference>
<dbReference type="GO" id="GO:0003676">
    <property type="term" value="F:nucleic acid binding"/>
    <property type="evidence" value="ECO:0007669"/>
    <property type="project" value="InterPro"/>
</dbReference>
<gene>
    <name evidence="4" type="ORF">G2W53_016748</name>
</gene>
<evidence type="ECO:0000313" key="5">
    <source>
        <dbReference type="Proteomes" id="UP000634136"/>
    </source>
</evidence>
<dbReference type="GO" id="GO:0005634">
    <property type="term" value="C:nucleus"/>
    <property type="evidence" value="ECO:0007669"/>
    <property type="project" value="TreeGrafter"/>
</dbReference>
<dbReference type="Gene3D" id="3.30.420.10">
    <property type="entry name" value="Ribonuclease H-like superfamily/Ribonuclease H"/>
    <property type="match status" value="1"/>
</dbReference>
<dbReference type="Proteomes" id="UP000634136">
    <property type="component" value="Unassembled WGS sequence"/>
</dbReference>
<name>A0A834TWT6_9FABA</name>
<dbReference type="InterPro" id="IPR007750">
    <property type="entry name" value="DUF674"/>
</dbReference>
<dbReference type="OrthoDB" id="1920326at2759"/>
<dbReference type="PANTHER" id="PTHR13620">
    <property type="entry name" value="3-5 EXONUCLEASE"/>
    <property type="match status" value="1"/>
</dbReference>
<dbReference type="SUPFAM" id="SSF53098">
    <property type="entry name" value="Ribonuclease H-like"/>
    <property type="match status" value="1"/>
</dbReference>
<dbReference type="GO" id="GO:0006139">
    <property type="term" value="P:nucleobase-containing compound metabolic process"/>
    <property type="evidence" value="ECO:0007669"/>
    <property type="project" value="InterPro"/>
</dbReference>
<accession>A0A834TWT6</accession>
<keyword evidence="4" id="KW-0269">Exonuclease</keyword>
<dbReference type="Pfam" id="PF05056">
    <property type="entry name" value="DUF674"/>
    <property type="match status" value="1"/>
</dbReference>
<dbReference type="InterPro" id="IPR051132">
    <property type="entry name" value="3-5_Exonuclease_domain"/>
</dbReference>
<dbReference type="FunFam" id="3.30.420.10:FF:000054">
    <property type="entry name" value="Werner Syndrome-like exonuclease"/>
    <property type="match status" value="1"/>
</dbReference>
<dbReference type="InterPro" id="IPR012337">
    <property type="entry name" value="RNaseH-like_sf"/>
</dbReference>
<keyword evidence="1" id="KW-0540">Nuclease</keyword>
<comment type="caution">
    <text evidence="4">The sequence shown here is derived from an EMBL/GenBank/DDBJ whole genome shotgun (WGS) entry which is preliminary data.</text>
</comment>
<evidence type="ECO:0000256" key="2">
    <source>
        <dbReference type="ARBA" id="ARBA00022801"/>
    </source>
</evidence>